<evidence type="ECO:0000256" key="2">
    <source>
        <dbReference type="ARBA" id="ARBA00022670"/>
    </source>
</evidence>
<evidence type="ECO:0000259" key="6">
    <source>
        <dbReference type="PROSITE" id="PS51935"/>
    </source>
</evidence>
<dbReference type="InterPro" id="IPR038765">
    <property type="entry name" value="Papain-like_cys_pep_sf"/>
</dbReference>
<name>A0A852WQW8_9MICO</name>
<dbReference type="EMBL" id="JACCAB010000001">
    <property type="protein sequence ID" value="NYG07612.1"/>
    <property type="molecule type" value="Genomic_DNA"/>
</dbReference>
<evidence type="ECO:0000256" key="1">
    <source>
        <dbReference type="ARBA" id="ARBA00007074"/>
    </source>
</evidence>
<feature type="domain" description="NlpC/P60" evidence="6">
    <location>
        <begin position="45"/>
        <end position="163"/>
    </location>
</feature>
<dbReference type="Gene3D" id="3.90.1720.10">
    <property type="entry name" value="endopeptidase domain like (from Nostoc punctiforme)"/>
    <property type="match status" value="1"/>
</dbReference>
<dbReference type="SUPFAM" id="SSF54001">
    <property type="entry name" value="Cysteine proteinases"/>
    <property type="match status" value="1"/>
</dbReference>
<evidence type="ECO:0000256" key="5">
    <source>
        <dbReference type="SAM" id="SignalP"/>
    </source>
</evidence>
<keyword evidence="5" id="KW-0732">Signal</keyword>
<dbReference type="InterPro" id="IPR000064">
    <property type="entry name" value="NLP_P60_dom"/>
</dbReference>
<comment type="caution">
    <text evidence="7">The sequence shown here is derived from an EMBL/GenBank/DDBJ whole genome shotgun (WGS) entry which is preliminary data.</text>
</comment>
<keyword evidence="8" id="KW-1185">Reference proteome</keyword>
<evidence type="ECO:0000256" key="4">
    <source>
        <dbReference type="ARBA" id="ARBA00022807"/>
    </source>
</evidence>
<evidence type="ECO:0000313" key="7">
    <source>
        <dbReference type="EMBL" id="NYG07612.1"/>
    </source>
</evidence>
<feature type="signal peptide" evidence="5">
    <location>
        <begin position="1"/>
        <end position="26"/>
    </location>
</feature>
<dbReference type="GO" id="GO:0006508">
    <property type="term" value="P:proteolysis"/>
    <property type="evidence" value="ECO:0007669"/>
    <property type="project" value="UniProtKB-KW"/>
</dbReference>
<reference evidence="7 8" key="1">
    <citation type="submission" date="2020-07" db="EMBL/GenBank/DDBJ databases">
        <title>Sequencing the genomes of 1000 actinobacteria strains.</title>
        <authorList>
            <person name="Klenk H.-P."/>
        </authorList>
    </citation>
    <scope>NUCLEOTIDE SEQUENCE [LARGE SCALE GENOMIC DNA]</scope>
    <source>
        <strain evidence="7 8">DSM 23987</strain>
    </source>
</reference>
<keyword evidence="4" id="KW-0788">Thiol protease</keyword>
<accession>A0A852WQW8</accession>
<keyword evidence="2" id="KW-0645">Protease</keyword>
<dbReference type="Proteomes" id="UP000573599">
    <property type="component" value="Unassembled WGS sequence"/>
</dbReference>
<dbReference type="PANTHER" id="PTHR47053">
    <property type="entry name" value="MUREIN DD-ENDOPEPTIDASE MEPH-RELATED"/>
    <property type="match status" value="1"/>
</dbReference>
<protein>
    <submittedName>
        <fullName evidence="7">Cell wall-associated NlpC family hydrolase</fullName>
    </submittedName>
</protein>
<evidence type="ECO:0000313" key="8">
    <source>
        <dbReference type="Proteomes" id="UP000573599"/>
    </source>
</evidence>
<dbReference type="Pfam" id="PF00877">
    <property type="entry name" value="NLPC_P60"/>
    <property type="match status" value="1"/>
</dbReference>
<evidence type="ECO:0000256" key="3">
    <source>
        <dbReference type="ARBA" id="ARBA00022801"/>
    </source>
</evidence>
<proteinExistence type="inferred from homology"/>
<dbReference type="RefSeq" id="WP_179421939.1">
    <property type="nucleotide sequence ID" value="NZ_JACCAB010000001.1"/>
</dbReference>
<keyword evidence="3 7" id="KW-0378">Hydrolase</keyword>
<dbReference type="AlphaFoldDB" id="A0A852WQW8"/>
<feature type="chain" id="PRO_5038743945" evidence="5">
    <location>
        <begin position="27"/>
        <end position="163"/>
    </location>
</feature>
<gene>
    <name evidence="7" type="ORF">BJ986_002099</name>
</gene>
<dbReference type="GO" id="GO:0008234">
    <property type="term" value="F:cysteine-type peptidase activity"/>
    <property type="evidence" value="ECO:0007669"/>
    <property type="project" value="UniProtKB-KW"/>
</dbReference>
<dbReference type="PROSITE" id="PS51935">
    <property type="entry name" value="NLPC_P60"/>
    <property type="match status" value="1"/>
</dbReference>
<comment type="similarity">
    <text evidence="1">Belongs to the peptidase C40 family.</text>
</comment>
<dbReference type="InterPro" id="IPR051202">
    <property type="entry name" value="Peptidase_C40"/>
</dbReference>
<organism evidence="7 8">
    <name type="scientific">Pedococcus badiiscoriae</name>
    <dbReference type="NCBI Taxonomy" id="642776"/>
    <lineage>
        <taxon>Bacteria</taxon>
        <taxon>Bacillati</taxon>
        <taxon>Actinomycetota</taxon>
        <taxon>Actinomycetes</taxon>
        <taxon>Micrococcales</taxon>
        <taxon>Intrasporangiaceae</taxon>
        <taxon>Pedococcus</taxon>
    </lineage>
</organism>
<dbReference type="PANTHER" id="PTHR47053:SF1">
    <property type="entry name" value="MUREIN DD-ENDOPEPTIDASE MEPH-RELATED"/>
    <property type="match status" value="1"/>
</dbReference>
<sequence>MSRHPSLRPALPRRLIALLLATVAVAALSTGPFGADRADAAILTTVQFGTVTRVAAAQVGVPYRYGGTTPQTGFDCSGYVKYVYSQAAKVVPRTAEEQYRASAAVTPRSARAGDLVFFHSSPTTVYHVGIYAGAGYVWHAPRPGKVVAKVKIWTSDVTFGRAR</sequence>